<evidence type="ECO:0000313" key="1">
    <source>
        <dbReference type="EMBL" id="NEZ57606.1"/>
    </source>
</evidence>
<gene>
    <name evidence="1" type="ORF">DXZ20_18445</name>
</gene>
<proteinExistence type="predicted"/>
<evidence type="ECO:0000313" key="2">
    <source>
        <dbReference type="Proteomes" id="UP000481033"/>
    </source>
</evidence>
<organism evidence="1 2">
    <name type="scientific">Adonisia turfae CCMR0081</name>
    <dbReference type="NCBI Taxonomy" id="2292702"/>
    <lineage>
        <taxon>Bacteria</taxon>
        <taxon>Bacillati</taxon>
        <taxon>Cyanobacteriota</taxon>
        <taxon>Adonisia</taxon>
        <taxon>Adonisia turfae</taxon>
    </lineage>
</organism>
<keyword evidence="2" id="KW-1185">Reference proteome</keyword>
<keyword evidence="1" id="KW-0540">Nuclease</keyword>
<accession>A0A6M0RN52</accession>
<keyword evidence="1" id="KW-0255">Endonuclease</keyword>
<dbReference type="Proteomes" id="UP000481033">
    <property type="component" value="Unassembled WGS sequence"/>
</dbReference>
<comment type="caution">
    <text evidence="1">The sequence shown here is derived from an EMBL/GenBank/DDBJ whole genome shotgun (WGS) entry which is preliminary data.</text>
</comment>
<dbReference type="AlphaFoldDB" id="A0A6M0RN52"/>
<sequence length="94" mass="10825">MDRRRKSTDALSVGWDWVYVKRLSEGLSRGLTGYFSLLITFQVVSHTCGECHLAFIDGEKVHLHHIDGDRNNWAINNCLAVHESCHDYIHMGKR</sequence>
<protein>
    <submittedName>
        <fullName evidence="1">HNH endonuclease</fullName>
    </submittedName>
</protein>
<name>A0A6M0RN52_9CYAN</name>
<reference evidence="1 2" key="1">
    <citation type="journal article" date="2020" name="Microb. Ecol.">
        <title>Ecogenomics of the Marine Benthic Filamentous Cyanobacterium Adonisia.</title>
        <authorList>
            <person name="Walter J.M."/>
            <person name="Coutinho F.H."/>
            <person name="Leomil L."/>
            <person name="Hargreaves P.I."/>
            <person name="Campeao M.E."/>
            <person name="Vieira V.V."/>
            <person name="Silva B.S."/>
            <person name="Fistarol G.O."/>
            <person name="Salomon P.S."/>
            <person name="Sawabe T."/>
            <person name="Mino S."/>
            <person name="Hosokawa M."/>
            <person name="Miyashita H."/>
            <person name="Maruyama F."/>
            <person name="van Verk M.C."/>
            <person name="Dutilh B.E."/>
            <person name="Thompson C.C."/>
            <person name="Thompson F.L."/>
        </authorList>
    </citation>
    <scope>NUCLEOTIDE SEQUENCE [LARGE SCALE GENOMIC DNA]</scope>
    <source>
        <strain evidence="1 2">CCMR0081</strain>
    </source>
</reference>
<dbReference type="EMBL" id="QXHD01000004">
    <property type="protein sequence ID" value="NEZ57606.1"/>
    <property type="molecule type" value="Genomic_DNA"/>
</dbReference>
<keyword evidence="1" id="KW-0378">Hydrolase</keyword>
<dbReference type="GO" id="GO:0004519">
    <property type="term" value="F:endonuclease activity"/>
    <property type="evidence" value="ECO:0007669"/>
    <property type="project" value="UniProtKB-KW"/>
</dbReference>